<evidence type="ECO:0000313" key="2">
    <source>
        <dbReference type="EMBL" id="MDA0639362.1"/>
    </source>
</evidence>
<dbReference type="EMBL" id="JAPNUD010000003">
    <property type="protein sequence ID" value="MDA0639362.1"/>
    <property type="molecule type" value="Genomic_DNA"/>
</dbReference>
<accession>A0ABT4SQ35</accession>
<gene>
    <name evidence="2" type="ORF">OUY24_01880</name>
</gene>
<dbReference type="Proteomes" id="UP001212498">
    <property type="component" value="Unassembled WGS sequence"/>
</dbReference>
<feature type="region of interest" description="Disordered" evidence="1">
    <location>
        <begin position="78"/>
        <end position="100"/>
    </location>
</feature>
<reference evidence="2 3" key="1">
    <citation type="submission" date="2022-11" db="EMBL/GenBank/DDBJ databases">
        <title>Nonomuraea corallina sp. nov., a new species of the genus Nonomuraea isolated from sea side sediment in Thai sea.</title>
        <authorList>
            <person name="Ngamcharungchit C."/>
            <person name="Matsumoto A."/>
            <person name="Suriyachadkun C."/>
            <person name="Panbangred W."/>
            <person name="Inahashi Y."/>
            <person name="Intra B."/>
        </authorList>
    </citation>
    <scope>NUCLEOTIDE SEQUENCE [LARGE SCALE GENOMIC DNA]</scope>
    <source>
        <strain evidence="2 3">DSM 43553</strain>
    </source>
</reference>
<sequence length="100" mass="11173">MAKIRERIRIVFGGDPRSADALERAVATPEDESALHELAEALRWYAERDRAFADEMAEWARQTASSGKVVQNVRAGRDAYTAGRDMTVQQRPDAKPSPDD</sequence>
<protein>
    <submittedName>
        <fullName evidence="2">Uncharacterized protein</fullName>
    </submittedName>
</protein>
<name>A0ABT4SQ35_9ACTN</name>
<evidence type="ECO:0000256" key="1">
    <source>
        <dbReference type="SAM" id="MobiDB-lite"/>
    </source>
</evidence>
<organism evidence="2 3">
    <name type="scientific">Nonomuraea ferruginea</name>
    <dbReference type="NCBI Taxonomy" id="46174"/>
    <lineage>
        <taxon>Bacteria</taxon>
        <taxon>Bacillati</taxon>
        <taxon>Actinomycetota</taxon>
        <taxon>Actinomycetes</taxon>
        <taxon>Streptosporangiales</taxon>
        <taxon>Streptosporangiaceae</taxon>
        <taxon>Nonomuraea</taxon>
    </lineage>
</organism>
<evidence type="ECO:0000313" key="3">
    <source>
        <dbReference type="Proteomes" id="UP001212498"/>
    </source>
</evidence>
<comment type="caution">
    <text evidence="2">The sequence shown here is derived from an EMBL/GenBank/DDBJ whole genome shotgun (WGS) entry which is preliminary data.</text>
</comment>
<proteinExistence type="predicted"/>
<dbReference type="RefSeq" id="WP_271274895.1">
    <property type="nucleotide sequence ID" value="NZ_BAABFD010000001.1"/>
</dbReference>
<keyword evidence="3" id="KW-1185">Reference proteome</keyword>